<protein>
    <submittedName>
        <fullName evidence="1">Uncharacterized protein</fullName>
    </submittedName>
</protein>
<accession>A0A9K3M7F2</accession>
<sequence length="289" mass="34835">MIRKDDADPAPLILANSPSFQAEMVADLLKKEFPEYNDGTFLWDFMAMVLDLSLDARAKLFNTENSLRARIMNFQTDPSVDNRIVHRDEPVTWLQTVVWREQLCFSTYRKHYINLETGEEVSCYDFYIMTTQQLVFRDEVLWLPLAYQEVYLKSIMRQNIQVYNVRRTKRQRKKPMLPWGRIAFMRYSYITCKSREHQFVRDMLSERMFGTFDWNLGCIADSFLRRNEINGFGMWFSLCHPTTISQMYIISQNRYWVLAMEASFDALCEREKQRHGMSFFMEKYRWLFR</sequence>
<evidence type="ECO:0000313" key="1">
    <source>
        <dbReference type="EMBL" id="KAG7373456.1"/>
    </source>
</evidence>
<keyword evidence="2" id="KW-1185">Reference proteome</keyword>
<proteinExistence type="predicted"/>
<name>A0A9K3M7F2_9STRA</name>
<gene>
    <name evidence="1" type="ORF">IV203_034180</name>
</gene>
<reference evidence="1" key="1">
    <citation type="journal article" date="2021" name="Sci. Rep.">
        <title>Diploid genomic architecture of Nitzschia inconspicua, an elite biomass production diatom.</title>
        <authorList>
            <person name="Oliver A."/>
            <person name="Podell S."/>
            <person name="Pinowska A."/>
            <person name="Traller J.C."/>
            <person name="Smith S.R."/>
            <person name="McClure R."/>
            <person name="Beliaev A."/>
            <person name="Bohutskyi P."/>
            <person name="Hill E.A."/>
            <person name="Rabines A."/>
            <person name="Zheng H."/>
            <person name="Allen L.Z."/>
            <person name="Kuo A."/>
            <person name="Grigoriev I.V."/>
            <person name="Allen A.E."/>
            <person name="Hazlebeck D."/>
            <person name="Allen E.E."/>
        </authorList>
    </citation>
    <scope>NUCLEOTIDE SEQUENCE</scope>
    <source>
        <strain evidence="1">Hildebrandi</strain>
    </source>
</reference>
<evidence type="ECO:0000313" key="2">
    <source>
        <dbReference type="Proteomes" id="UP000693970"/>
    </source>
</evidence>
<comment type="caution">
    <text evidence="1">The sequence shown here is derived from an EMBL/GenBank/DDBJ whole genome shotgun (WGS) entry which is preliminary data.</text>
</comment>
<organism evidence="1 2">
    <name type="scientific">Nitzschia inconspicua</name>
    <dbReference type="NCBI Taxonomy" id="303405"/>
    <lineage>
        <taxon>Eukaryota</taxon>
        <taxon>Sar</taxon>
        <taxon>Stramenopiles</taxon>
        <taxon>Ochrophyta</taxon>
        <taxon>Bacillariophyta</taxon>
        <taxon>Bacillariophyceae</taxon>
        <taxon>Bacillariophycidae</taxon>
        <taxon>Bacillariales</taxon>
        <taxon>Bacillariaceae</taxon>
        <taxon>Nitzschia</taxon>
    </lineage>
</organism>
<reference evidence="1" key="2">
    <citation type="submission" date="2021-04" db="EMBL/GenBank/DDBJ databases">
        <authorList>
            <person name="Podell S."/>
        </authorList>
    </citation>
    <scope>NUCLEOTIDE SEQUENCE</scope>
    <source>
        <strain evidence="1">Hildebrandi</strain>
    </source>
</reference>
<dbReference type="EMBL" id="JAGRRH010000002">
    <property type="protein sequence ID" value="KAG7373456.1"/>
    <property type="molecule type" value="Genomic_DNA"/>
</dbReference>
<dbReference type="AlphaFoldDB" id="A0A9K3M7F2"/>
<dbReference type="Proteomes" id="UP000693970">
    <property type="component" value="Unassembled WGS sequence"/>
</dbReference>